<dbReference type="Gene3D" id="3.40.50.150">
    <property type="entry name" value="Vaccinia Virus protein VP39"/>
    <property type="match status" value="1"/>
</dbReference>
<dbReference type="GO" id="GO:0034245">
    <property type="term" value="C:mitochondrial DNA-directed RNA polymerase complex"/>
    <property type="evidence" value="ECO:0007669"/>
    <property type="project" value="TreeGrafter"/>
</dbReference>
<dbReference type="EC" id="2.1.1.-" evidence="7"/>
<dbReference type="GO" id="GO:0032259">
    <property type="term" value="P:methylation"/>
    <property type="evidence" value="ECO:0007669"/>
    <property type="project" value="UniProtKB-KW"/>
</dbReference>
<dbReference type="GO" id="GO:0003723">
    <property type="term" value="F:RNA binding"/>
    <property type="evidence" value="ECO:0007669"/>
    <property type="project" value="UniProtKB-KW"/>
</dbReference>
<organism evidence="9 10">
    <name type="scientific">Metarhizium robertsii</name>
    <dbReference type="NCBI Taxonomy" id="568076"/>
    <lineage>
        <taxon>Eukaryota</taxon>
        <taxon>Fungi</taxon>
        <taxon>Dikarya</taxon>
        <taxon>Ascomycota</taxon>
        <taxon>Pezizomycotina</taxon>
        <taxon>Sordariomycetes</taxon>
        <taxon>Hypocreomycetidae</taxon>
        <taxon>Hypocreales</taxon>
        <taxon>Clavicipitaceae</taxon>
        <taxon>Metarhizium</taxon>
    </lineage>
</organism>
<dbReference type="Proteomes" id="UP000030151">
    <property type="component" value="Unassembled WGS sequence"/>
</dbReference>
<dbReference type="EMBL" id="JELW01000001">
    <property type="protein sequence ID" value="EXV06723.1"/>
    <property type="molecule type" value="Genomic_DNA"/>
</dbReference>
<dbReference type="AlphaFoldDB" id="A0A0A1VA63"/>
<name>A0A0A1VA63_9HYPO</name>
<dbReference type="Gene3D" id="1.10.8.100">
    <property type="entry name" value="Ribosomal RNA adenine dimethylase-like, domain 2"/>
    <property type="match status" value="1"/>
</dbReference>
<evidence type="ECO:0000256" key="4">
    <source>
        <dbReference type="ARBA" id="ARBA00022691"/>
    </source>
</evidence>
<comment type="similarity">
    <text evidence="7">Belongs to the class I-like SAM-binding methyltransferase superfamily. rRNA adenine N(6)-methyltransferase family.</text>
</comment>
<evidence type="ECO:0000256" key="8">
    <source>
        <dbReference type="SAM" id="MobiDB-lite"/>
    </source>
</evidence>
<gene>
    <name evidence="9" type="ORF">X797_001443</name>
</gene>
<dbReference type="PANTHER" id="PTHR11727">
    <property type="entry name" value="DIMETHYLADENOSINE TRANSFERASE"/>
    <property type="match status" value="1"/>
</dbReference>
<dbReference type="GO" id="GO:0006391">
    <property type="term" value="P:transcription initiation at mitochondrial promoter"/>
    <property type="evidence" value="ECO:0007669"/>
    <property type="project" value="TreeGrafter"/>
</dbReference>
<feature type="region of interest" description="Disordered" evidence="8">
    <location>
        <begin position="43"/>
        <end position="84"/>
    </location>
</feature>
<keyword evidence="7" id="KW-0698">rRNA processing</keyword>
<evidence type="ECO:0000256" key="3">
    <source>
        <dbReference type="ARBA" id="ARBA00022679"/>
    </source>
</evidence>
<comment type="subcellular location">
    <subcellularLocation>
        <location evidence="1">Mitochondrion</location>
    </subcellularLocation>
</comment>
<dbReference type="eggNOG" id="ENOG502QY7G">
    <property type="taxonomic scope" value="Eukaryota"/>
</dbReference>
<dbReference type="SUPFAM" id="SSF53335">
    <property type="entry name" value="S-adenosyl-L-methionine-dependent methyltransferases"/>
    <property type="match status" value="1"/>
</dbReference>
<comment type="caution">
    <text evidence="9">The sequence shown here is derived from an EMBL/GenBank/DDBJ whole genome shotgun (WGS) entry which is preliminary data.</text>
</comment>
<keyword evidence="2 7" id="KW-0489">Methyltransferase</keyword>
<proteinExistence type="inferred from homology"/>
<protein>
    <recommendedName>
        <fullName evidence="7">rRNA adenine N(6)-methyltransferase</fullName>
        <ecNumber evidence="7">2.1.1.-</ecNumber>
    </recommendedName>
</protein>
<evidence type="ECO:0000256" key="5">
    <source>
        <dbReference type="ARBA" id="ARBA00022884"/>
    </source>
</evidence>
<keyword evidence="5" id="KW-0694">RNA-binding</keyword>
<dbReference type="InterPro" id="IPR001737">
    <property type="entry name" value="KsgA/Erm"/>
</dbReference>
<keyword evidence="3 7" id="KW-0808">Transferase</keyword>
<reference evidence="9 10" key="1">
    <citation type="submission" date="2014-02" db="EMBL/GenBank/DDBJ databases">
        <title>The genome sequence of the entomopathogenic fungus Metarhizium robertsii ARSEF 2575.</title>
        <authorList>
            <person name="Giuliano Garisto Donzelli B."/>
            <person name="Roe B.A."/>
            <person name="Macmil S.L."/>
            <person name="Krasnoff S.B."/>
            <person name="Gibson D.M."/>
        </authorList>
    </citation>
    <scope>NUCLEOTIDE SEQUENCE [LARGE SCALE GENOMIC DNA]</scope>
    <source>
        <strain evidence="9 10">ARSEF 2575</strain>
    </source>
</reference>
<evidence type="ECO:0000313" key="9">
    <source>
        <dbReference type="EMBL" id="EXV06723.1"/>
    </source>
</evidence>
<evidence type="ECO:0000256" key="1">
    <source>
        <dbReference type="ARBA" id="ARBA00004173"/>
    </source>
</evidence>
<evidence type="ECO:0000256" key="7">
    <source>
        <dbReference type="RuleBase" id="RU362106"/>
    </source>
</evidence>
<dbReference type="InterPro" id="IPR023165">
    <property type="entry name" value="rRNA_Ade_diMease-like_C"/>
</dbReference>
<sequence length="644" mass="72106">MLAPFHHGHNSLARLAIRPVLLQARGKVTTTKSKTAKAVKAVKAKTVPKAKLAKPEKAKSAKSAAEAAEKPAGKTKSKSKTSPMLSVTSDIAHQLNLTGVWKRTGGRKKADAIQAIEPRRVNIVSEGLCDDVIRYIAPSLERHRGCDLVDLNPGAGVWSRKLHEFLEPRKHVMMDLDAELYKPFLSDLISKDNVELLPKSGLVWKDLLGMLHTSLSDQQEISQKDTPSRNDTLLVTANLSMFPKKAFHGFDSISSMVLYQFISSISTSTLFQRYGLVRMLIWVNDEDKRRLLPRSTNRRKKSAFEAELSCEWVHEVAGLDAEVEDRNALRDEWINMESACQTLERMKAAGLSMPKGRETLVYSKLQREPALLGQKLAGARPPSLTRPFKQELELLEQGLSESAESSKRLKALRQRGKYDQKDALMYLGLLQERDTMANLAVSSPTEFEQANAAWNEKIDNLTKNSRNEFNGIKDSYHLFRQSPPALLWDRRAYEPLSAKGEEFFPNAPTALLDIQPKAMHPVFRQHGPNSSRSGDMSEVMLRFWFHHTLLPIQKAMEGLWGGFGDLFTECPSVRDPSRGGTPMTGNGALTVRAMNADQWAEIMEAWMNWPFRPSYTQMLGRLVEEVDGDGDEEDTKSGATGLAL</sequence>
<accession>A0A0A1VA63</accession>
<evidence type="ECO:0000256" key="6">
    <source>
        <dbReference type="ARBA" id="ARBA00024915"/>
    </source>
</evidence>
<dbReference type="Pfam" id="PF00398">
    <property type="entry name" value="RrnaAD"/>
    <property type="match status" value="1"/>
</dbReference>
<dbReference type="GO" id="GO:0005759">
    <property type="term" value="C:mitochondrial matrix"/>
    <property type="evidence" value="ECO:0007669"/>
    <property type="project" value="TreeGrafter"/>
</dbReference>
<dbReference type="OrthoDB" id="16079at2759"/>
<keyword evidence="4 7" id="KW-0949">S-adenosyl-L-methionine</keyword>
<dbReference type="HOGENOM" id="CLU_014537_1_0_1"/>
<dbReference type="GO" id="GO:0034246">
    <property type="term" value="F:mitochondrial transcription factor activity"/>
    <property type="evidence" value="ECO:0007669"/>
    <property type="project" value="TreeGrafter"/>
</dbReference>
<comment type="function">
    <text evidence="6">Mitochondrial transcription factor that confers selective promoter recognition on the core subunit of the yeast mitochondrial RNA polymerase. Interacts with DNA in a non-specific manner.</text>
</comment>
<evidence type="ECO:0000256" key="2">
    <source>
        <dbReference type="ARBA" id="ARBA00022603"/>
    </source>
</evidence>
<dbReference type="PANTHER" id="PTHR11727:SF17">
    <property type="entry name" value="DIMETHYLADENOSINE TRANSFERASE 1, MITOCHONDRIAL"/>
    <property type="match status" value="1"/>
</dbReference>
<dbReference type="InterPro" id="IPR029063">
    <property type="entry name" value="SAM-dependent_MTases_sf"/>
</dbReference>
<evidence type="ECO:0000313" key="10">
    <source>
        <dbReference type="Proteomes" id="UP000030151"/>
    </source>
</evidence>
<dbReference type="GO" id="GO:0008168">
    <property type="term" value="F:methyltransferase activity"/>
    <property type="evidence" value="ECO:0007669"/>
    <property type="project" value="UniProtKB-KW"/>
</dbReference>
<feature type="compositionally biased region" description="Basic residues" evidence="8">
    <location>
        <begin position="43"/>
        <end position="52"/>
    </location>
</feature>